<dbReference type="InterPro" id="IPR043128">
    <property type="entry name" value="Rev_trsase/Diguanyl_cyclase"/>
</dbReference>
<gene>
    <name evidence="3" type="ORF">EBO34_14475</name>
</gene>
<protein>
    <submittedName>
        <fullName evidence="3">GGDEF domain-containing protein</fullName>
    </submittedName>
</protein>
<evidence type="ECO:0000313" key="3">
    <source>
        <dbReference type="EMBL" id="RNA67903.1"/>
    </source>
</evidence>
<keyword evidence="1" id="KW-0472">Membrane</keyword>
<evidence type="ECO:0000259" key="2">
    <source>
        <dbReference type="PROSITE" id="PS50887"/>
    </source>
</evidence>
<proteinExistence type="predicted"/>
<evidence type="ECO:0000313" key="4">
    <source>
        <dbReference type="Proteomes" id="UP000278746"/>
    </source>
</evidence>
<comment type="caution">
    <text evidence="3">The sequence shown here is derived from an EMBL/GenBank/DDBJ whole genome shotgun (WGS) entry which is preliminary data.</text>
</comment>
<evidence type="ECO:0000256" key="1">
    <source>
        <dbReference type="SAM" id="Phobius"/>
    </source>
</evidence>
<dbReference type="GO" id="GO:0052621">
    <property type="term" value="F:diguanylate cyclase activity"/>
    <property type="evidence" value="ECO:0007669"/>
    <property type="project" value="TreeGrafter"/>
</dbReference>
<reference evidence="3 4" key="1">
    <citation type="submission" date="2018-10" db="EMBL/GenBank/DDBJ databases">
        <title>Bacillus Keqinensis sp. nov., a moderately halophilic bacterium isolated from a saline-alkaline lake.</title>
        <authorList>
            <person name="Wang H."/>
        </authorList>
    </citation>
    <scope>NUCLEOTIDE SEQUENCE [LARGE SCALE GENOMIC DNA]</scope>
    <source>
        <strain evidence="3 4">KQ-3</strain>
    </source>
</reference>
<dbReference type="InterPro" id="IPR050469">
    <property type="entry name" value="Diguanylate_Cyclase"/>
</dbReference>
<dbReference type="Proteomes" id="UP000278746">
    <property type="component" value="Unassembled WGS sequence"/>
</dbReference>
<dbReference type="PANTHER" id="PTHR45138">
    <property type="entry name" value="REGULATORY COMPONENTS OF SENSORY TRANSDUCTION SYSTEM"/>
    <property type="match status" value="1"/>
</dbReference>
<dbReference type="AlphaFoldDB" id="A0A3M7TU74"/>
<dbReference type="CDD" id="cd01949">
    <property type="entry name" value="GGDEF"/>
    <property type="match status" value="1"/>
</dbReference>
<dbReference type="NCBIfam" id="TIGR00254">
    <property type="entry name" value="GGDEF"/>
    <property type="match status" value="1"/>
</dbReference>
<name>A0A3M7TU74_9BACI</name>
<sequence length="229" mass="25634">MLFFTGVTQGGILSALVISTSYTGILFYQGFLFSGHEMVVYLLNIGVLFLFAILGGTIISRERKHYAERITFENMAKGDYLTGLYNHRTFQEHLRELLEKNAPLFLVMSDIDNFKSINDTYGHVTSDHVLKNIGNCLKELPDGEAYRCGGEEFAMIITTASGQLVQEGIKNISRIIEETNRELLPELRVTMSFGFSRYAGEKAESFISRTDKKLYEAKTGGKNQVVGSG</sequence>
<dbReference type="Pfam" id="PF00990">
    <property type="entry name" value="GGDEF"/>
    <property type="match status" value="1"/>
</dbReference>
<keyword evidence="4" id="KW-1185">Reference proteome</keyword>
<dbReference type="InterPro" id="IPR000160">
    <property type="entry name" value="GGDEF_dom"/>
</dbReference>
<feature type="transmembrane region" description="Helical" evidence="1">
    <location>
        <begin position="12"/>
        <end position="32"/>
    </location>
</feature>
<dbReference type="Gene3D" id="3.30.70.270">
    <property type="match status" value="1"/>
</dbReference>
<dbReference type="EMBL" id="RHIB01000002">
    <property type="protein sequence ID" value="RNA67903.1"/>
    <property type="molecule type" value="Genomic_DNA"/>
</dbReference>
<dbReference type="PANTHER" id="PTHR45138:SF9">
    <property type="entry name" value="DIGUANYLATE CYCLASE DGCM-RELATED"/>
    <property type="match status" value="1"/>
</dbReference>
<dbReference type="InterPro" id="IPR029787">
    <property type="entry name" value="Nucleotide_cyclase"/>
</dbReference>
<feature type="transmembrane region" description="Helical" evidence="1">
    <location>
        <begin position="38"/>
        <end position="59"/>
    </location>
</feature>
<dbReference type="GO" id="GO:0005886">
    <property type="term" value="C:plasma membrane"/>
    <property type="evidence" value="ECO:0007669"/>
    <property type="project" value="TreeGrafter"/>
</dbReference>
<dbReference type="OrthoDB" id="9759607at2"/>
<dbReference type="GO" id="GO:1902201">
    <property type="term" value="P:negative regulation of bacterial-type flagellum-dependent cell motility"/>
    <property type="evidence" value="ECO:0007669"/>
    <property type="project" value="TreeGrafter"/>
</dbReference>
<keyword evidence="1" id="KW-1133">Transmembrane helix</keyword>
<dbReference type="GO" id="GO:0043709">
    <property type="term" value="P:cell adhesion involved in single-species biofilm formation"/>
    <property type="evidence" value="ECO:0007669"/>
    <property type="project" value="TreeGrafter"/>
</dbReference>
<dbReference type="SMART" id="SM00267">
    <property type="entry name" value="GGDEF"/>
    <property type="match status" value="1"/>
</dbReference>
<feature type="domain" description="GGDEF" evidence="2">
    <location>
        <begin position="102"/>
        <end position="229"/>
    </location>
</feature>
<organism evidence="3 4">
    <name type="scientific">Alteribacter keqinensis</name>
    <dbReference type="NCBI Taxonomy" id="2483800"/>
    <lineage>
        <taxon>Bacteria</taxon>
        <taxon>Bacillati</taxon>
        <taxon>Bacillota</taxon>
        <taxon>Bacilli</taxon>
        <taxon>Bacillales</taxon>
        <taxon>Bacillaceae</taxon>
        <taxon>Alteribacter</taxon>
    </lineage>
</organism>
<keyword evidence="1" id="KW-0812">Transmembrane</keyword>
<dbReference type="SUPFAM" id="SSF55073">
    <property type="entry name" value="Nucleotide cyclase"/>
    <property type="match status" value="1"/>
</dbReference>
<accession>A0A3M7TU74</accession>
<dbReference type="PROSITE" id="PS50887">
    <property type="entry name" value="GGDEF"/>
    <property type="match status" value="1"/>
</dbReference>